<dbReference type="EMBL" id="OBDZ01000026">
    <property type="protein sequence ID" value="SNY39940.1"/>
    <property type="molecule type" value="Genomic_DNA"/>
</dbReference>
<dbReference type="InterPro" id="IPR006132">
    <property type="entry name" value="Asp/Orn_carbamoyltranf_P-bd"/>
</dbReference>
<dbReference type="PRINTS" id="PR00102">
    <property type="entry name" value="OTCASE"/>
</dbReference>
<dbReference type="PRINTS" id="PR00100">
    <property type="entry name" value="AOTCASE"/>
</dbReference>
<dbReference type="OrthoDB" id="9802587at2"/>
<name>A0A285HW60_9FIRM</name>
<evidence type="ECO:0000256" key="2">
    <source>
        <dbReference type="RuleBase" id="RU003634"/>
    </source>
</evidence>
<feature type="domain" description="Aspartate/ornithine carbamoyltransferase Asp/Orn-binding" evidence="3">
    <location>
        <begin position="143"/>
        <end position="277"/>
    </location>
</feature>
<dbReference type="InterPro" id="IPR006131">
    <property type="entry name" value="Asp_carbamoyltransf_Asp/Orn-bd"/>
</dbReference>
<evidence type="ECO:0000313" key="5">
    <source>
        <dbReference type="EMBL" id="SNY39940.1"/>
    </source>
</evidence>
<dbReference type="PANTHER" id="PTHR45753">
    <property type="entry name" value="ORNITHINE CARBAMOYLTRANSFERASE, MITOCHONDRIAL"/>
    <property type="match status" value="1"/>
</dbReference>
<dbReference type="GO" id="GO:0004585">
    <property type="term" value="F:ornithine carbamoyltransferase activity"/>
    <property type="evidence" value="ECO:0007669"/>
    <property type="project" value="TreeGrafter"/>
</dbReference>
<evidence type="ECO:0000256" key="1">
    <source>
        <dbReference type="ARBA" id="ARBA00022679"/>
    </source>
</evidence>
<organism evidence="5 6">
    <name type="scientific">Orenia metallireducens</name>
    <dbReference type="NCBI Taxonomy" id="1413210"/>
    <lineage>
        <taxon>Bacteria</taxon>
        <taxon>Bacillati</taxon>
        <taxon>Bacillota</taxon>
        <taxon>Clostridia</taxon>
        <taxon>Halanaerobiales</taxon>
        <taxon>Halobacteroidaceae</taxon>
        <taxon>Orenia</taxon>
    </lineage>
</organism>
<proteinExistence type="inferred from homology"/>
<dbReference type="RefSeq" id="WP_097018932.1">
    <property type="nucleotide sequence ID" value="NZ_OBDZ01000026.1"/>
</dbReference>
<dbReference type="GO" id="GO:0016597">
    <property type="term" value="F:amino acid binding"/>
    <property type="evidence" value="ECO:0007669"/>
    <property type="project" value="InterPro"/>
</dbReference>
<reference evidence="6" key="1">
    <citation type="submission" date="2017-09" db="EMBL/GenBank/DDBJ databases">
        <authorList>
            <person name="Varghese N."/>
            <person name="Submissions S."/>
        </authorList>
    </citation>
    <scope>NUCLEOTIDE SEQUENCE [LARGE SCALE GENOMIC DNA]</scope>
    <source>
        <strain evidence="6">MSL47</strain>
    </source>
</reference>
<dbReference type="Pfam" id="PF02729">
    <property type="entry name" value="OTCace_N"/>
    <property type="match status" value="1"/>
</dbReference>
<comment type="similarity">
    <text evidence="2">Belongs to the aspartate/ornithine carbamoyltransferase superfamily.</text>
</comment>
<dbReference type="AlphaFoldDB" id="A0A285HW60"/>
<keyword evidence="1 2" id="KW-0808">Transferase</keyword>
<evidence type="ECO:0000313" key="6">
    <source>
        <dbReference type="Proteomes" id="UP000219573"/>
    </source>
</evidence>
<gene>
    <name evidence="5" type="ORF">SAMN06265827_12621</name>
</gene>
<dbReference type="GO" id="GO:0042450">
    <property type="term" value="P:L-arginine biosynthetic process via ornithine"/>
    <property type="evidence" value="ECO:0007669"/>
    <property type="project" value="TreeGrafter"/>
</dbReference>
<evidence type="ECO:0000259" key="3">
    <source>
        <dbReference type="Pfam" id="PF00185"/>
    </source>
</evidence>
<sequence>MDLLRIEDLNKTQILDIFSLTDKLKKSNRSNILRGKDFVLFFPESSLRTRISFEKGIKNLGGNCILFPPETLDKKESLYDVGKYIENWAEGIIVRHPDLSKLEQLSKDTAIPVINAMTTENHPCEIITDLYSISKLKKDYQELVYTFVGVANNISRSWMNIARVMDLKLNHVCVNGNRFTPDNDNYSFTTDLENTLYCSDIVLTDSLPDKYSNQEYIKKYQITLKRMGLANKNALLNPCPPFFRGEEVSKDVIASDYFVGHLFKKNLIYVQQAIIAYCLGLSI</sequence>
<accession>A0A285HW60</accession>
<protein>
    <submittedName>
        <fullName evidence="5">Ornithine carbamoyltransferase</fullName>
    </submittedName>
</protein>
<dbReference type="SUPFAM" id="SSF53671">
    <property type="entry name" value="Aspartate/ornithine carbamoyltransferase"/>
    <property type="match status" value="1"/>
</dbReference>
<dbReference type="Gene3D" id="3.40.50.1370">
    <property type="entry name" value="Aspartate/ornithine carbamoyltransferase"/>
    <property type="match status" value="2"/>
</dbReference>
<dbReference type="InterPro" id="IPR006130">
    <property type="entry name" value="Asp/Orn_carbamoylTrfase"/>
</dbReference>
<dbReference type="PANTHER" id="PTHR45753:SF3">
    <property type="entry name" value="ORNITHINE TRANSCARBAMYLASE, MITOCHONDRIAL"/>
    <property type="match status" value="1"/>
</dbReference>
<keyword evidence="6" id="KW-1185">Reference proteome</keyword>
<dbReference type="InterPro" id="IPR036901">
    <property type="entry name" value="Asp/Orn_carbamoylTrfase_sf"/>
</dbReference>
<dbReference type="Proteomes" id="UP000219573">
    <property type="component" value="Unassembled WGS sequence"/>
</dbReference>
<dbReference type="InterPro" id="IPR002292">
    <property type="entry name" value="Orn/put_carbamltrans"/>
</dbReference>
<dbReference type="GO" id="GO:0019240">
    <property type="term" value="P:citrulline biosynthetic process"/>
    <property type="evidence" value="ECO:0007669"/>
    <property type="project" value="TreeGrafter"/>
</dbReference>
<dbReference type="Pfam" id="PF00185">
    <property type="entry name" value="OTCace"/>
    <property type="match status" value="1"/>
</dbReference>
<evidence type="ECO:0000259" key="4">
    <source>
        <dbReference type="Pfam" id="PF02729"/>
    </source>
</evidence>
<feature type="domain" description="Aspartate/ornithine carbamoyltransferase carbamoyl-P binding" evidence="4">
    <location>
        <begin position="2"/>
        <end position="134"/>
    </location>
</feature>